<evidence type="ECO:0000259" key="21">
    <source>
        <dbReference type="PROSITE" id="PS51007"/>
    </source>
</evidence>
<evidence type="ECO:0000256" key="17">
    <source>
        <dbReference type="PIRNR" id="PIRNR000007"/>
    </source>
</evidence>
<feature type="binding site" description="covalent" evidence="18">
    <location>
        <position position="145"/>
    </location>
    <ligand>
        <name>heme c</name>
        <dbReference type="ChEBI" id="CHEBI:61717"/>
        <label>2</label>
    </ligand>
</feature>
<keyword evidence="14 17" id="KW-0408">Iron</keyword>
<comment type="catalytic activity">
    <reaction evidence="16 17">
        <text>a quinol + 2 Fe(III)-[cytochrome c](out) = a quinone + 2 Fe(II)-[cytochrome c](out) + 2 H(+)(out)</text>
        <dbReference type="Rhea" id="RHEA:11484"/>
        <dbReference type="Rhea" id="RHEA-COMP:10350"/>
        <dbReference type="Rhea" id="RHEA-COMP:14399"/>
        <dbReference type="ChEBI" id="CHEBI:15378"/>
        <dbReference type="ChEBI" id="CHEBI:24646"/>
        <dbReference type="ChEBI" id="CHEBI:29033"/>
        <dbReference type="ChEBI" id="CHEBI:29034"/>
        <dbReference type="ChEBI" id="CHEBI:132124"/>
        <dbReference type="EC" id="7.1.1.8"/>
    </reaction>
</comment>
<feature type="transmembrane region" description="Helical" evidence="17">
    <location>
        <begin position="229"/>
        <end position="249"/>
    </location>
</feature>
<dbReference type="Gene3D" id="1.10.760.10">
    <property type="entry name" value="Cytochrome c-like domain"/>
    <property type="match status" value="2"/>
</dbReference>
<evidence type="ECO:0000256" key="10">
    <source>
        <dbReference type="ARBA" id="ARBA00022737"/>
    </source>
</evidence>
<gene>
    <name evidence="22" type="ORF">ABLG96_13255</name>
</gene>
<evidence type="ECO:0000256" key="1">
    <source>
        <dbReference type="ARBA" id="ARBA00004651"/>
    </source>
</evidence>
<protein>
    <recommendedName>
        <fullName evidence="3 17">Cytochrome bc1 complex cytochrome c subunit</fullName>
        <ecNumber evidence="2 17">7.1.1.8</ecNumber>
    </recommendedName>
</protein>
<evidence type="ECO:0000256" key="7">
    <source>
        <dbReference type="ARBA" id="ARBA00022660"/>
    </source>
</evidence>
<dbReference type="PANTHER" id="PTHR33751">
    <property type="entry name" value="CBB3-TYPE CYTOCHROME C OXIDASE SUBUNIT FIXP"/>
    <property type="match status" value="1"/>
</dbReference>
<dbReference type="GO" id="GO:0020037">
    <property type="term" value="F:heme binding"/>
    <property type="evidence" value="ECO:0007669"/>
    <property type="project" value="UniProtKB-UniRule"/>
</dbReference>
<organism evidence="22">
    <name type="scientific">Nakamurella sp. A5-74</name>
    <dbReference type="NCBI Taxonomy" id="3158264"/>
    <lineage>
        <taxon>Bacteria</taxon>
        <taxon>Bacillati</taxon>
        <taxon>Actinomycetota</taxon>
        <taxon>Actinomycetes</taxon>
        <taxon>Nakamurellales</taxon>
        <taxon>Nakamurellaceae</taxon>
        <taxon>Nakamurella</taxon>
    </lineage>
</organism>
<feature type="signal peptide" evidence="20">
    <location>
        <begin position="1"/>
        <end position="22"/>
    </location>
</feature>
<dbReference type="GO" id="GO:0005886">
    <property type="term" value="C:plasma membrane"/>
    <property type="evidence" value="ECO:0007669"/>
    <property type="project" value="UniProtKB-SubCell"/>
</dbReference>
<evidence type="ECO:0000256" key="4">
    <source>
        <dbReference type="ARBA" id="ARBA00022448"/>
    </source>
</evidence>
<feature type="domain" description="Cytochrome c" evidence="21">
    <location>
        <begin position="39"/>
        <end position="119"/>
    </location>
</feature>
<evidence type="ECO:0000256" key="15">
    <source>
        <dbReference type="ARBA" id="ARBA00023136"/>
    </source>
</evidence>
<feature type="binding site" description="covalent" evidence="18">
    <location>
        <position position="52"/>
    </location>
    <ligand>
        <name>heme c</name>
        <dbReference type="ChEBI" id="CHEBI:61717"/>
        <label>1</label>
    </ligand>
</feature>
<keyword evidence="10" id="KW-0677">Repeat</keyword>
<feature type="binding site" description="covalent" evidence="18">
    <location>
        <position position="148"/>
    </location>
    <ligand>
        <name>heme c</name>
        <dbReference type="ChEBI" id="CHEBI:61717"/>
        <label>2</label>
    </ligand>
</feature>
<dbReference type="GO" id="GO:0008121">
    <property type="term" value="F:quinol-cytochrome-c reductase activity"/>
    <property type="evidence" value="ECO:0007669"/>
    <property type="project" value="UniProtKB-UniRule"/>
</dbReference>
<keyword evidence="7 17" id="KW-0679">Respiratory chain</keyword>
<dbReference type="AlphaFoldDB" id="A0AAU8DVH6"/>
<dbReference type="PROSITE" id="PS51007">
    <property type="entry name" value="CYTC"/>
    <property type="match status" value="2"/>
</dbReference>
<evidence type="ECO:0000256" key="19">
    <source>
        <dbReference type="PIRSR" id="PIRSR000007-51"/>
    </source>
</evidence>
<evidence type="ECO:0000256" key="3">
    <source>
        <dbReference type="ARBA" id="ARBA00017819"/>
    </source>
</evidence>
<comment type="caution">
    <text evidence="17">Lacks conserved residue(s) required for the propagation of feature annotation.</text>
</comment>
<feature type="binding site" description="axial binding residue" evidence="19">
    <location>
        <position position="149"/>
    </location>
    <ligand>
        <name>heme c</name>
        <dbReference type="ChEBI" id="CHEBI:61717"/>
        <label>2</label>
    </ligand>
    <ligandPart>
        <name>Fe</name>
        <dbReference type="ChEBI" id="CHEBI:18248"/>
    </ligandPart>
</feature>
<evidence type="ECO:0000256" key="2">
    <source>
        <dbReference type="ARBA" id="ARBA00012951"/>
    </source>
</evidence>
<dbReference type="SUPFAM" id="SSF46626">
    <property type="entry name" value="Cytochrome c"/>
    <property type="match status" value="2"/>
</dbReference>
<evidence type="ECO:0000256" key="6">
    <source>
        <dbReference type="ARBA" id="ARBA00022617"/>
    </source>
</evidence>
<dbReference type="InterPro" id="IPR050597">
    <property type="entry name" value="Cytochrome_c_Oxidase_Subunit"/>
</dbReference>
<dbReference type="GO" id="GO:0005506">
    <property type="term" value="F:iron ion binding"/>
    <property type="evidence" value="ECO:0007669"/>
    <property type="project" value="UniProtKB-UniRule"/>
</dbReference>
<dbReference type="RefSeq" id="WP_353651496.1">
    <property type="nucleotide sequence ID" value="NZ_CP159218.1"/>
</dbReference>
<accession>A0AAU8DVH6</accession>
<evidence type="ECO:0000256" key="11">
    <source>
        <dbReference type="ARBA" id="ARBA00022967"/>
    </source>
</evidence>
<keyword evidence="20" id="KW-0732">Signal</keyword>
<evidence type="ECO:0000256" key="12">
    <source>
        <dbReference type="ARBA" id="ARBA00022982"/>
    </source>
</evidence>
<evidence type="ECO:0000256" key="5">
    <source>
        <dbReference type="ARBA" id="ARBA00022475"/>
    </source>
</evidence>
<evidence type="ECO:0000256" key="9">
    <source>
        <dbReference type="ARBA" id="ARBA00022723"/>
    </source>
</evidence>
<evidence type="ECO:0000256" key="13">
    <source>
        <dbReference type="ARBA" id="ARBA00022989"/>
    </source>
</evidence>
<dbReference type="Pfam" id="PF13442">
    <property type="entry name" value="Cytochrome_CBB3"/>
    <property type="match status" value="2"/>
</dbReference>
<dbReference type="InterPro" id="IPR009056">
    <property type="entry name" value="Cyt_c-like_dom"/>
</dbReference>
<evidence type="ECO:0000256" key="18">
    <source>
        <dbReference type="PIRSR" id="PIRSR000007-50"/>
    </source>
</evidence>
<reference evidence="22" key="1">
    <citation type="submission" date="2024-05" db="EMBL/GenBank/DDBJ databases">
        <authorList>
            <person name="Cai S.Y."/>
            <person name="Jin L.M."/>
            <person name="Li H.R."/>
        </authorList>
    </citation>
    <scope>NUCLEOTIDE SEQUENCE</scope>
    <source>
        <strain evidence="22">A5-74</strain>
    </source>
</reference>
<keyword evidence="4 17" id="KW-0813">Transport</keyword>
<evidence type="ECO:0000256" key="14">
    <source>
        <dbReference type="ARBA" id="ARBA00023004"/>
    </source>
</evidence>
<dbReference type="PANTHER" id="PTHR33751:SF13">
    <property type="entry name" value="CYTOCHROME BC1 COMPLEX CYTOCHROME C SUBUNIT"/>
    <property type="match status" value="1"/>
</dbReference>
<evidence type="ECO:0000256" key="8">
    <source>
        <dbReference type="ARBA" id="ARBA00022692"/>
    </source>
</evidence>
<name>A0AAU8DVH6_9ACTN</name>
<keyword evidence="8 17" id="KW-0812">Transmembrane</keyword>
<dbReference type="PIRSF" id="PIRSF000007">
    <property type="entry name" value="Ubiq_cycred_cyc"/>
    <property type="match status" value="1"/>
</dbReference>
<evidence type="ECO:0000256" key="16">
    <source>
        <dbReference type="ARBA" id="ARBA00029351"/>
    </source>
</evidence>
<dbReference type="InterPro" id="IPR009152">
    <property type="entry name" value="bc1_cytC-su"/>
</dbReference>
<feature type="domain" description="Cytochrome c" evidence="21">
    <location>
        <begin position="132"/>
        <end position="210"/>
    </location>
</feature>
<proteinExistence type="predicted"/>
<dbReference type="EC" id="7.1.1.8" evidence="2 17"/>
<keyword evidence="12 17" id="KW-0249">Electron transport</keyword>
<feature type="binding site" description="covalent" evidence="18">
    <location>
        <position position="55"/>
    </location>
    <ligand>
        <name>heme c</name>
        <dbReference type="ChEBI" id="CHEBI:61717"/>
        <label>1</label>
    </ligand>
</feature>
<keyword evidence="15 17" id="KW-0472">Membrane</keyword>
<sequence length="251" mass="26101">MRRVSGSLALFVALLTVGFAYAALAPSPQIAQAAEVDQQQIAAGEALYNNSCITCHGANLQGVEDRGPSLVGVGQAATYFQVGTGRMPAVENAAQMPRKKPLFNEDEIAQLSAYVQSVGGGPQVPTLLRNDVDVAKGGELYRLNCASCHNFTGGGGALSEGKYAPPLDEATDVQVYSAMLSGPENMPKFSDAQLTPEEKQSIVSFVQLNKATIDPGGLPLGGYGPAPEGLIAFLVGMVSIVGVTLWMGARA</sequence>
<evidence type="ECO:0000256" key="20">
    <source>
        <dbReference type="SAM" id="SignalP"/>
    </source>
</evidence>
<dbReference type="EMBL" id="CP159218">
    <property type="protein sequence ID" value="XCG65892.1"/>
    <property type="molecule type" value="Genomic_DNA"/>
</dbReference>
<dbReference type="InterPro" id="IPR036909">
    <property type="entry name" value="Cyt_c-like_dom_sf"/>
</dbReference>
<keyword evidence="6 17" id="KW-0349">Heme</keyword>
<keyword evidence="5 17" id="KW-1003">Cell membrane</keyword>
<comment type="subcellular location">
    <subcellularLocation>
        <location evidence="1 17">Cell membrane</location>
        <topology evidence="1 17">Multi-pass membrane protein</topology>
    </subcellularLocation>
</comment>
<keyword evidence="9 17" id="KW-0479">Metal-binding</keyword>
<feature type="binding site" description="axial binding residue" evidence="19">
    <location>
        <position position="56"/>
    </location>
    <ligand>
        <name>heme c</name>
        <dbReference type="ChEBI" id="CHEBI:61717"/>
        <label>1</label>
    </ligand>
    <ligandPart>
        <name>Fe</name>
        <dbReference type="ChEBI" id="CHEBI:18248"/>
    </ligandPart>
</feature>
<evidence type="ECO:0000313" key="22">
    <source>
        <dbReference type="EMBL" id="XCG65892.1"/>
    </source>
</evidence>
<keyword evidence="13 17" id="KW-1133">Transmembrane helix</keyword>
<comment type="subunit">
    <text evidence="17">The cytochrome bc1 complex is composed of a cytochrome b (QcrB), the Rieske iron-sulfur protein (QcrA) and a diheme cytochrome c (QcrC) subunit.</text>
</comment>
<feature type="chain" id="PRO_5043650139" description="Cytochrome bc1 complex cytochrome c subunit" evidence="20">
    <location>
        <begin position="23"/>
        <end position="251"/>
    </location>
</feature>
<keyword evidence="11 17" id="KW-1278">Translocase</keyword>
<comment type="PTM">
    <text evidence="18">Binds 2 heme c groups covalently per subunit.</text>
</comment>